<gene>
    <name evidence="1" type="ORF">QNN11_16310</name>
</gene>
<reference evidence="1" key="1">
    <citation type="journal article" date="2023" name="Nat. Commun.">
        <title>Identification of a novel Human Milk Oligosaccharides utilization cluster in the infant gut commensal Bacteroides dorei.</title>
        <authorList>
            <person name="Kijner S."/>
            <person name="Ennis D."/>
            <person name="Shmorak S."/>
            <person name="Florentin A."/>
            <person name="Yassour M."/>
        </authorList>
    </citation>
    <scope>NUCLEOTIDE SEQUENCE</scope>
    <source>
        <strain evidence="1">2</strain>
    </source>
</reference>
<dbReference type="RefSeq" id="WP_007855869.1">
    <property type="nucleotide sequence ID" value="NZ_CAXTLI010000011.1"/>
</dbReference>
<protein>
    <submittedName>
        <fullName evidence="1">Uncharacterized protein</fullName>
    </submittedName>
</protein>
<dbReference type="EMBL" id="CP126056">
    <property type="protein sequence ID" value="WHX08973.1"/>
    <property type="molecule type" value="Genomic_DNA"/>
</dbReference>
<organism evidence="1 2">
    <name type="scientific">Phocaeicola dorei</name>
    <dbReference type="NCBI Taxonomy" id="357276"/>
    <lineage>
        <taxon>Bacteria</taxon>
        <taxon>Pseudomonadati</taxon>
        <taxon>Bacteroidota</taxon>
        <taxon>Bacteroidia</taxon>
        <taxon>Bacteroidales</taxon>
        <taxon>Bacteroidaceae</taxon>
        <taxon>Phocaeicola</taxon>
    </lineage>
</organism>
<proteinExistence type="predicted"/>
<evidence type="ECO:0000313" key="2">
    <source>
        <dbReference type="Proteomes" id="UP001177934"/>
    </source>
</evidence>
<dbReference type="Proteomes" id="UP001177934">
    <property type="component" value="Chromosome"/>
</dbReference>
<sequence>MILNSLIIDAIKKKSGLCFDKAKDYNILCDKIFSSTNRTIGVNTIKRLMGYILDDRKTNEYTLNTIAMYMGFQCWDDMYGAFRLDSEWNYSDDTVYVQDLHLGSTIKIKYLNRTIIFQVITFKGIQALKVIEAINSSLKANDILFVEHLRKGEILESKVVYRGDKIGNYRTNGEILEMEIIKV</sequence>
<dbReference type="AlphaFoldDB" id="A0AA95HJI1"/>
<name>A0AA95HJI1_9BACT</name>
<evidence type="ECO:0000313" key="1">
    <source>
        <dbReference type="EMBL" id="WHX08973.1"/>
    </source>
</evidence>
<accession>A0AA95HJI1</accession>